<feature type="region of interest" description="Disordered" evidence="1">
    <location>
        <begin position="386"/>
        <end position="406"/>
    </location>
</feature>
<dbReference type="Gene3D" id="3.40.50.2000">
    <property type="entry name" value="Glycogen Phosphorylase B"/>
    <property type="match status" value="1"/>
</dbReference>
<dbReference type="OrthoDB" id="9769600at2"/>
<dbReference type="RefSeq" id="WP_152711268.1">
    <property type="nucleotide sequence ID" value="NZ_VOSJ01000023.1"/>
</dbReference>
<dbReference type="GO" id="GO:0016740">
    <property type="term" value="F:transferase activity"/>
    <property type="evidence" value="ECO:0007669"/>
    <property type="project" value="UniProtKB-KW"/>
</dbReference>
<dbReference type="Proteomes" id="UP000403266">
    <property type="component" value="Unassembled WGS sequence"/>
</dbReference>
<reference evidence="2 3" key="1">
    <citation type="journal article" date="2019" name="Syst. Appl. Microbiol.">
        <title>Microvirga tunisiensis sp. nov., a root nodule symbiotic bacterium isolated from Lupinus micranthus and L. luteus grown in Northern Tunisia.</title>
        <authorList>
            <person name="Msaddak A."/>
            <person name="Rejili M."/>
            <person name="Duran D."/>
            <person name="Mars M."/>
            <person name="Palacios J.M."/>
            <person name="Ruiz-Argueso T."/>
            <person name="Rey L."/>
            <person name="Imperial J."/>
        </authorList>
    </citation>
    <scope>NUCLEOTIDE SEQUENCE [LARGE SCALE GENOMIC DNA]</scope>
    <source>
        <strain evidence="2 3">Lmie10</strain>
    </source>
</reference>
<dbReference type="Pfam" id="PF13692">
    <property type="entry name" value="Glyco_trans_1_4"/>
    <property type="match status" value="1"/>
</dbReference>
<protein>
    <submittedName>
        <fullName evidence="2">Glycosyltransferase family 1 protein</fullName>
    </submittedName>
</protein>
<accession>A0A5N7MNG5</accession>
<keyword evidence="3" id="KW-1185">Reference proteome</keyword>
<gene>
    <name evidence="2" type="ORF">FS320_09855</name>
</gene>
<dbReference type="AlphaFoldDB" id="A0A5N7MNG5"/>
<comment type="caution">
    <text evidence="2">The sequence shown here is derived from an EMBL/GenBank/DDBJ whole genome shotgun (WGS) entry which is preliminary data.</text>
</comment>
<evidence type="ECO:0000313" key="3">
    <source>
        <dbReference type="Proteomes" id="UP000403266"/>
    </source>
</evidence>
<organism evidence="2 3">
    <name type="scientific">Microvirga tunisiensis</name>
    <dbReference type="NCBI Taxonomy" id="2108360"/>
    <lineage>
        <taxon>Bacteria</taxon>
        <taxon>Pseudomonadati</taxon>
        <taxon>Pseudomonadota</taxon>
        <taxon>Alphaproteobacteria</taxon>
        <taxon>Hyphomicrobiales</taxon>
        <taxon>Methylobacteriaceae</taxon>
        <taxon>Microvirga</taxon>
    </lineage>
</organism>
<dbReference type="SUPFAM" id="SSF53756">
    <property type="entry name" value="UDP-Glycosyltransferase/glycogen phosphorylase"/>
    <property type="match status" value="1"/>
</dbReference>
<evidence type="ECO:0000313" key="2">
    <source>
        <dbReference type="EMBL" id="MPR25536.1"/>
    </source>
</evidence>
<sequence length="406" mass="45652">MHERLMPQSYALRSPIKASSEKPLLVCFSHLRWDFVWQRPQHLLSRAVKHYDVLIIEEPMFKAGAKPHMDVSDRPQGVTIAVPVLPEGLSHEDILAEQHDLIEELIGREAKGPRVFWYYTPMAMAFTSDLECDLCVYDNMDELSLFRGASQELLDLESALFSRCDLVFTGGMSLYEAKRHRHRSVHGFPSSIDFHHFSQARSIDKDPDDQAQIPHIRLGFFGVVDERMDVDLLANVADLRPDWQFVMIGPVVKIDPSALPQRPNIHWLGGKSYNELPHYLSGWDVGFMNFALNEATKFISPTKTPEFLAAGVPVVSTPITDVVRPYGEKGLVEIAKDAKDVVAKVEVILARPKDAWLAKVDRHLMAGSWDKTWASMHKLMLDAAGDSSTADRPASSLPVYATTPAE</sequence>
<name>A0A5N7MNG5_9HYPH</name>
<dbReference type="EMBL" id="VOSK01000025">
    <property type="protein sequence ID" value="MPR25536.1"/>
    <property type="molecule type" value="Genomic_DNA"/>
</dbReference>
<keyword evidence="2" id="KW-0808">Transferase</keyword>
<proteinExistence type="predicted"/>
<evidence type="ECO:0000256" key="1">
    <source>
        <dbReference type="SAM" id="MobiDB-lite"/>
    </source>
</evidence>